<evidence type="ECO:0000256" key="1">
    <source>
        <dbReference type="SAM" id="MobiDB-lite"/>
    </source>
</evidence>
<accession>A0A7W8C5H4</accession>
<evidence type="ECO:0000313" key="2">
    <source>
        <dbReference type="EMBL" id="MBB5144807.1"/>
    </source>
</evidence>
<dbReference type="Proteomes" id="UP000539075">
    <property type="component" value="Unassembled WGS sequence"/>
</dbReference>
<protein>
    <submittedName>
        <fullName evidence="2">Uncharacterized protein</fullName>
    </submittedName>
</protein>
<keyword evidence="3" id="KW-1185">Reference proteome</keyword>
<feature type="region of interest" description="Disordered" evidence="1">
    <location>
        <begin position="1034"/>
        <end position="1063"/>
    </location>
</feature>
<organism evidence="2 3">
    <name type="scientific">Desulfovibrio intestinalis</name>
    <dbReference type="NCBI Taxonomy" id="58621"/>
    <lineage>
        <taxon>Bacteria</taxon>
        <taxon>Pseudomonadati</taxon>
        <taxon>Thermodesulfobacteriota</taxon>
        <taxon>Desulfovibrionia</taxon>
        <taxon>Desulfovibrionales</taxon>
        <taxon>Desulfovibrionaceae</taxon>
        <taxon>Desulfovibrio</taxon>
    </lineage>
</organism>
<sequence>MNSIMINQPKNGQHITVNTAADARYLLDFSADQATLGRTDNNLIFSFEDGSSISVIDFYSEYTRESMPDFEVDGVLISGSDFFAAFGPNLAPAAGPSAVERSSHYVEHDGAELASGIDHLDGLASGPQSASTVVGAPLQFTSAAMDQYGSEGATVPGATPGNGGPGGGGSGTVYAADARAVLYTRGAASDAVEVPLQGQYAFDDDNGYWSASQVGGKLAFSLTPAGLEALKALGPDGMLANYVTVTGVDAAGKSLSYTIQLVSVDAANIGGNNYAYTFDSAACDDLYGPVSGIDGTVSFQKGNNSSFYNSATGKYEGSAKLFINGSAGNDEIVVADALTGGSKIYASGDPAAGPLADDENRIILNNGVLNNGGGSIEVLSSGGELTSNTRVYVAGSTSSNRIDMGKGDVNLNNAGAANDSSALSALNKGKNFVTTEGDVNLHSVSNGRLLYATNGGVNEINVGGSGDVNFTTDIASGHFARAMFAEAGGENKISTTDGDINITLGNSRGSGSMILSYGNNSSNSLYAQNGKIVVDVQSSNGALTADGAGALISLKTGYDGVSSSDAAAGSISVSNPGSTLGVIKNGGRLEMETQVGDISLSGGAIYAQGVGTTAQIIVKERGDITMNSSTTLLGGNDRFDVSTADGNITMHSTDSKQGYSLITATGANARVDIHSGKGDIDISGGGRTVDVWTQGKINLTADHGDIRLTSGSPLSNRQTVHNAGGEITLTAGDGNILVDTNTAANGTAAVDTWYSGTTNISASGEIVLKAAATEGEAAGLRANASSTNIISAQEDAPLTLTIDVTAKAAANAVAMWARGGGKNYVVGENGDNVITLRANDGAGVAMRTDGASENMITLGGGGSKIIIDGAIEGKGNSIEIGGDGNTVILNGKVGSDALVITPKDNGTFELVLQAADAAALNAQYGVWLAALADDSDFLSGLLKINLEGSFSVADLQTLYPDLYDVLSSFAAENVAIEINGENHSADFGAPVPFSAVVDFSVQDEGDSLASTNEDSGAVMFAALAQPLDGSAADQHGAAVSAGAGEDTSSQQNPFAESYEPGAGDDMADGPLFFGSLDATTVNAQDHDFDTPYGTADVASIFAEDATLDGLFGGESAVAHDLAASQEGSALEIMDLTNKTAIEEVRDIVGGSVEQDVLLPESRGPSTAEAESGMITAEDSARQIIELGQV</sequence>
<name>A0A7W8C5H4_9BACT</name>
<dbReference type="AlphaFoldDB" id="A0A7W8C5H4"/>
<proteinExistence type="predicted"/>
<dbReference type="RefSeq" id="WP_183722537.1">
    <property type="nucleotide sequence ID" value="NZ_JACHGO010000013.1"/>
</dbReference>
<evidence type="ECO:0000313" key="3">
    <source>
        <dbReference type="Proteomes" id="UP000539075"/>
    </source>
</evidence>
<comment type="caution">
    <text evidence="2">The sequence shown here is derived from an EMBL/GenBank/DDBJ whole genome shotgun (WGS) entry which is preliminary data.</text>
</comment>
<reference evidence="2 3" key="1">
    <citation type="submission" date="2020-08" db="EMBL/GenBank/DDBJ databases">
        <title>Genomic Encyclopedia of Type Strains, Phase IV (KMG-IV): sequencing the most valuable type-strain genomes for metagenomic binning, comparative biology and taxonomic classification.</title>
        <authorList>
            <person name="Goeker M."/>
        </authorList>
    </citation>
    <scope>NUCLEOTIDE SEQUENCE [LARGE SCALE GENOMIC DNA]</scope>
    <source>
        <strain evidence="2 3">DSM 11275</strain>
    </source>
</reference>
<dbReference type="EMBL" id="JACHGO010000013">
    <property type="protein sequence ID" value="MBB5144807.1"/>
    <property type="molecule type" value="Genomic_DNA"/>
</dbReference>
<gene>
    <name evidence="2" type="ORF">HNQ38_002928</name>
</gene>